<dbReference type="Gene3D" id="3.40.1740.10">
    <property type="entry name" value="VC0467-like"/>
    <property type="match status" value="1"/>
</dbReference>
<organism evidence="1">
    <name type="scientific">mine drainage metagenome</name>
    <dbReference type="NCBI Taxonomy" id="410659"/>
    <lineage>
        <taxon>unclassified sequences</taxon>
        <taxon>metagenomes</taxon>
        <taxon>ecological metagenomes</taxon>
    </lineage>
</organism>
<name>E6QWY2_9ZZZZ</name>
<dbReference type="SUPFAM" id="SSF143456">
    <property type="entry name" value="VC0467-like"/>
    <property type="match status" value="1"/>
</dbReference>
<dbReference type="PANTHER" id="PTHR30327">
    <property type="entry name" value="UNCHARACTERIZED PROTEIN YQGE"/>
    <property type="match status" value="1"/>
</dbReference>
<protein>
    <submittedName>
        <fullName evidence="1">Putative transcriptional regulator</fullName>
    </submittedName>
</protein>
<proteinExistence type="inferred from homology"/>
<evidence type="ECO:0000313" key="1">
    <source>
        <dbReference type="EMBL" id="CBI11756.1"/>
    </source>
</evidence>
<dbReference type="NCBIfam" id="NF001266">
    <property type="entry name" value="PRK00228.1-1"/>
    <property type="match status" value="1"/>
</dbReference>
<accession>E6QWY2</accession>
<dbReference type="PANTHER" id="PTHR30327:SF1">
    <property type="entry name" value="UPF0301 PROTEIN YQGE"/>
    <property type="match status" value="1"/>
</dbReference>
<dbReference type="AlphaFoldDB" id="E6QWY2"/>
<dbReference type="InterPro" id="IPR003774">
    <property type="entry name" value="AlgH-like"/>
</dbReference>
<dbReference type="HAMAP" id="MF_00758">
    <property type="entry name" value="UPF0301"/>
    <property type="match status" value="1"/>
</dbReference>
<gene>
    <name evidence="1" type="ORF">CARN7_2603</name>
</gene>
<reference evidence="1" key="1">
    <citation type="submission" date="2009-10" db="EMBL/GenBank/DDBJ databases">
        <title>Diversity of trophic interactions inside an arsenic-rich microbial ecosystem.</title>
        <authorList>
            <person name="Bertin P.N."/>
            <person name="Heinrich-Salmeron A."/>
            <person name="Pelletier E."/>
            <person name="Goulhen-Chollet F."/>
            <person name="Arsene-Ploetze F."/>
            <person name="Gallien S."/>
            <person name="Calteau A."/>
            <person name="Vallenet D."/>
            <person name="Casiot C."/>
            <person name="Chane-Woon-Ming B."/>
            <person name="Giloteaux L."/>
            <person name="Barakat M."/>
            <person name="Bonnefoy V."/>
            <person name="Bruneel O."/>
            <person name="Chandler M."/>
            <person name="Cleiss J."/>
            <person name="Duran R."/>
            <person name="Elbaz-Poulichet F."/>
            <person name="Fonknechten N."/>
            <person name="Lauga B."/>
            <person name="Mornico D."/>
            <person name="Ortet P."/>
            <person name="Schaeffer C."/>
            <person name="Siguier P."/>
            <person name="Alexander Thil Smith A."/>
            <person name="Van Dorsselaer A."/>
            <person name="Weissenbach J."/>
            <person name="Medigue C."/>
            <person name="Le Paslier D."/>
        </authorList>
    </citation>
    <scope>NUCLEOTIDE SEQUENCE</scope>
</reference>
<comment type="caution">
    <text evidence="1">The sequence shown here is derived from an EMBL/GenBank/DDBJ whole genome shotgun (WGS) entry which is preliminary data.</text>
</comment>
<sequence>MDTIDLTGHFLIAMPGMEDTRFARTLTFVCKHDEDGALGVIVNRPIDMRMSDLFSQTGLTSDDTGLGERPLYFGGPVETERGFVLHQTKGQWQSTLMVGDQLALTTSRDILDALAQGDGPERFMVVLGYAGWSADQLESELAQNSWLTVPAQADVIFDLPVEERLDAATHLLGIDYTNLSNDAGHA</sequence>
<dbReference type="GO" id="GO:0005829">
    <property type="term" value="C:cytosol"/>
    <property type="evidence" value="ECO:0007669"/>
    <property type="project" value="TreeGrafter"/>
</dbReference>
<dbReference type="EMBL" id="CABR01000166">
    <property type="protein sequence ID" value="CBI11756.1"/>
    <property type="molecule type" value="Genomic_DNA"/>
</dbReference>
<dbReference type="Pfam" id="PF02622">
    <property type="entry name" value="DUF179"/>
    <property type="match status" value="1"/>
</dbReference>